<evidence type="ECO:0000259" key="3">
    <source>
        <dbReference type="Pfam" id="PF21436"/>
    </source>
</evidence>
<name>A0A1W1BIS9_9ZZZZ</name>
<keyword evidence="1" id="KW-0472">Membrane</keyword>
<evidence type="ECO:0000256" key="1">
    <source>
        <dbReference type="SAM" id="Phobius"/>
    </source>
</evidence>
<dbReference type="Gene3D" id="3.40.1380.40">
    <property type="match status" value="1"/>
</dbReference>
<feature type="transmembrane region" description="Helical" evidence="1">
    <location>
        <begin position="64"/>
        <end position="81"/>
    </location>
</feature>
<feature type="transmembrane region" description="Helical" evidence="1">
    <location>
        <begin position="136"/>
        <end position="155"/>
    </location>
</feature>
<dbReference type="GO" id="GO:0004579">
    <property type="term" value="F:dolichyl-diphosphooligosaccharide-protein glycotransferase activity"/>
    <property type="evidence" value="ECO:0007669"/>
    <property type="project" value="UniProtKB-EC"/>
</dbReference>
<dbReference type="EC" id="2.4.99.18" evidence="4"/>
<dbReference type="InterPro" id="IPR048999">
    <property type="entry name" value="STT3-PglB_core"/>
</dbReference>
<sequence length="434" mass="49465">MILSAILLILFLLLGNVFELIFAKVIGYIVTGTQDSGLHFYAVNQTVREAGQIPFETFANRISGSQWGVIIAFVGYIVLVLKHRAFILALPLIGIGGFALIGGLRFTVYAVPIAGMSAIYLFFVLGDFFRNKIFKFSFIVIATIAMIIPNINHIIGYKVPTVLNTIEVLDLAKLKVISDPKDYTLSWWDYGYPIWYYSDTSTLIDGGKHNNDNFLISKIMQTTSADFAVNLSRLSVETYVDSNYSIIANTLFRDEEKKPIDVNLALLELEDKAYVLPKKTRDIYLYLPYRMLNIFLTVSVFGNLDLNTGKKLRNIRFFPTTLIKNIEGKHHFKNGIIFDSKKGELTIGREKSSVKYFITTKNTASGNILLDSQVLHMDGKYTVIYMKSYRKFVIIDNETFNSMYIQMFILGKYDKDLFELVISSNYSKIYKLKK</sequence>
<dbReference type="Pfam" id="PF18527">
    <property type="entry name" value="STT3_PglB_C"/>
    <property type="match status" value="1"/>
</dbReference>
<proteinExistence type="predicted"/>
<accession>A0A1W1BIS9</accession>
<keyword evidence="4" id="KW-0328">Glycosyltransferase</keyword>
<dbReference type="InterPro" id="IPR041563">
    <property type="entry name" value="STT3_PglB_C"/>
</dbReference>
<evidence type="ECO:0000259" key="2">
    <source>
        <dbReference type="Pfam" id="PF18527"/>
    </source>
</evidence>
<protein>
    <submittedName>
        <fullName evidence="4">Oligosaccharyltransferase PglB</fullName>
        <ecNumber evidence="4">2.4.99.18</ecNumber>
    </submittedName>
</protein>
<dbReference type="UniPathway" id="UPA00378"/>
<dbReference type="AlphaFoldDB" id="A0A1W1BIS9"/>
<gene>
    <name evidence="4" type="ORF">MNB_SV-13-436</name>
</gene>
<feature type="transmembrane region" description="Helical" evidence="1">
    <location>
        <begin position="86"/>
        <end position="104"/>
    </location>
</feature>
<feature type="transmembrane region" description="Helical" evidence="1">
    <location>
        <begin position="110"/>
        <end position="129"/>
    </location>
</feature>
<feature type="domain" description="STT3 subunit PglB C-terminal" evidence="2">
    <location>
        <begin position="323"/>
        <end position="395"/>
    </location>
</feature>
<dbReference type="Pfam" id="PF21436">
    <property type="entry name" value="STT3-PglB_core"/>
    <property type="match status" value="1"/>
</dbReference>
<feature type="domain" description="STT3/PglB/AglB core" evidence="3">
    <location>
        <begin position="181"/>
        <end position="308"/>
    </location>
</feature>
<organism evidence="4">
    <name type="scientific">hydrothermal vent metagenome</name>
    <dbReference type="NCBI Taxonomy" id="652676"/>
    <lineage>
        <taxon>unclassified sequences</taxon>
        <taxon>metagenomes</taxon>
        <taxon>ecological metagenomes</taxon>
    </lineage>
</organism>
<keyword evidence="1" id="KW-0812">Transmembrane</keyword>
<dbReference type="EMBL" id="FPHM01000008">
    <property type="protein sequence ID" value="SFV53418.1"/>
    <property type="molecule type" value="Genomic_DNA"/>
</dbReference>
<reference evidence="4" key="1">
    <citation type="submission" date="2016-10" db="EMBL/GenBank/DDBJ databases">
        <authorList>
            <person name="de Groot N.N."/>
        </authorList>
    </citation>
    <scope>NUCLEOTIDE SEQUENCE</scope>
</reference>
<keyword evidence="1" id="KW-1133">Transmembrane helix</keyword>
<evidence type="ECO:0000313" key="4">
    <source>
        <dbReference type="EMBL" id="SFV53418.1"/>
    </source>
</evidence>
<keyword evidence="4" id="KW-0808">Transferase</keyword>